<dbReference type="AlphaFoldDB" id="A0AAP0KH54"/>
<evidence type="ECO:0000256" key="1">
    <source>
        <dbReference type="SAM" id="Phobius"/>
    </source>
</evidence>
<dbReference type="Proteomes" id="UP001420932">
    <property type="component" value="Unassembled WGS sequence"/>
</dbReference>
<gene>
    <name evidence="3" type="ORF">Syun_010790</name>
</gene>
<reference evidence="3 4" key="1">
    <citation type="submission" date="2024-01" db="EMBL/GenBank/DDBJ databases">
        <title>Genome assemblies of Stephania.</title>
        <authorList>
            <person name="Yang L."/>
        </authorList>
    </citation>
    <scope>NUCLEOTIDE SEQUENCE [LARGE SCALE GENOMIC DNA]</scope>
    <source>
        <strain evidence="3">YNDBR</strain>
        <tissue evidence="3">Leaf</tissue>
    </source>
</reference>
<accession>A0AAP0KH54</accession>
<keyword evidence="4" id="KW-1185">Reference proteome</keyword>
<evidence type="ECO:0000256" key="2">
    <source>
        <dbReference type="SAM" id="SignalP"/>
    </source>
</evidence>
<feature type="chain" id="PRO_5042862885" description="NADH dehydrogenase subunit 3" evidence="2">
    <location>
        <begin position="19"/>
        <end position="122"/>
    </location>
</feature>
<name>A0AAP0KH54_9MAGN</name>
<keyword evidence="2" id="KW-0732">Signal</keyword>
<keyword evidence="1" id="KW-0812">Transmembrane</keyword>
<feature type="signal peptide" evidence="2">
    <location>
        <begin position="1"/>
        <end position="18"/>
    </location>
</feature>
<evidence type="ECO:0000313" key="3">
    <source>
        <dbReference type="EMBL" id="KAK9152481.1"/>
    </source>
</evidence>
<evidence type="ECO:0000313" key="4">
    <source>
        <dbReference type="Proteomes" id="UP001420932"/>
    </source>
</evidence>
<keyword evidence="1" id="KW-1133">Transmembrane helix</keyword>
<sequence length="122" mass="13018">MLLYNLLFLALFFLLALAYDERVTEARPQLWPRSCRFAGGGDEEGVEVVEGKAGAAAAMVSVYLVGCGVISGVFGVVVVRGMGLGWWGGFWWEGLGWGLGGGQFGWVVGAECVLLCLQELPS</sequence>
<feature type="transmembrane region" description="Helical" evidence="1">
    <location>
        <begin position="55"/>
        <end position="79"/>
    </location>
</feature>
<organism evidence="3 4">
    <name type="scientific">Stephania yunnanensis</name>
    <dbReference type="NCBI Taxonomy" id="152371"/>
    <lineage>
        <taxon>Eukaryota</taxon>
        <taxon>Viridiplantae</taxon>
        <taxon>Streptophyta</taxon>
        <taxon>Embryophyta</taxon>
        <taxon>Tracheophyta</taxon>
        <taxon>Spermatophyta</taxon>
        <taxon>Magnoliopsida</taxon>
        <taxon>Ranunculales</taxon>
        <taxon>Menispermaceae</taxon>
        <taxon>Menispermoideae</taxon>
        <taxon>Cissampelideae</taxon>
        <taxon>Stephania</taxon>
    </lineage>
</organism>
<proteinExistence type="predicted"/>
<evidence type="ECO:0008006" key="5">
    <source>
        <dbReference type="Google" id="ProtNLM"/>
    </source>
</evidence>
<protein>
    <recommendedName>
        <fullName evidence="5">NADH dehydrogenase subunit 3</fullName>
    </recommendedName>
</protein>
<keyword evidence="1" id="KW-0472">Membrane</keyword>
<comment type="caution">
    <text evidence="3">The sequence shown here is derived from an EMBL/GenBank/DDBJ whole genome shotgun (WGS) entry which is preliminary data.</text>
</comment>
<dbReference type="EMBL" id="JBBNAF010000004">
    <property type="protein sequence ID" value="KAK9152481.1"/>
    <property type="molecule type" value="Genomic_DNA"/>
</dbReference>